<dbReference type="InterPro" id="IPR001841">
    <property type="entry name" value="Znf_RING"/>
</dbReference>
<dbReference type="EMBL" id="ASPP01045153">
    <property type="protein sequence ID" value="ETN99018.1"/>
    <property type="molecule type" value="Genomic_DNA"/>
</dbReference>
<dbReference type="Proteomes" id="UP000023152">
    <property type="component" value="Unassembled WGS sequence"/>
</dbReference>
<dbReference type="GO" id="GO:0008270">
    <property type="term" value="F:zinc ion binding"/>
    <property type="evidence" value="ECO:0007669"/>
    <property type="project" value="UniProtKB-KW"/>
</dbReference>
<keyword evidence="1" id="KW-0863">Zinc-finger</keyword>
<dbReference type="SUPFAM" id="SSF57850">
    <property type="entry name" value="RING/U-box"/>
    <property type="match status" value="1"/>
</dbReference>
<evidence type="ECO:0000313" key="4">
    <source>
        <dbReference type="EMBL" id="ETN99018.1"/>
    </source>
</evidence>
<dbReference type="InterPro" id="IPR013083">
    <property type="entry name" value="Znf_RING/FYVE/PHD"/>
</dbReference>
<evidence type="ECO:0000256" key="1">
    <source>
        <dbReference type="PROSITE-ProRule" id="PRU00175"/>
    </source>
</evidence>
<feature type="domain" description="RING-type" evidence="3">
    <location>
        <begin position="193"/>
        <end position="234"/>
    </location>
</feature>
<dbReference type="Pfam" id="PF13920">
    <property type="entry name" value="zf-C3HC4_3"/>
    <property type="match status" value="1"/>
</dbReference>
<name>X6LBV8_RETFI</name>
<keyword evidence="1" id="KW-0862">Zinc</keyword>
<dbReference type="Gene3D" id="2.60.200.20">
    <property type="match status" value="1"/>
</dbReference>
<keyword evidence="1" id="KW-0479">Metal-binding</keyword>
<evidence type="ECO:0000259" key="2">
    <source>
        <dbReference type="PROSITE" id="PS50006"/>
    </source>
</evidence>
<feature type="domain" description="FHA" evidence="2">
    <location>
        <begin position="103"/>
        <end position="147"/>
    </location>
</feature>
<organism evidence="4 5">
    <name type="scientific">Reticulomyxa filosa</name>
    <dbReference type="NCBI Taxonomy" id="46433"/>
    <lineage>
        <taxon>Eukaryota</taxon>
        <taxon>Sar</taxon>
        <taxon>Rhizaria</taxon>
        <taxon>Retaria</taxon>
        <taxon>Foraminifera</taxon>
        <taxon>Monothalamids</taxon>
        <taxon>Reticulomyxidae</taxon>
        <taxon>Reticulomyxa</taxon>
    </lineage>
</organism>
<dbReference type="AlphaFoldDB" id="X6LBV8"/>
<dbReference type="CDD" id="cd00060">
    <property type="entry name" value="FHA"/>
    <property type="match status" value="1"/>
</dbReference>
<comment type="caution">
    <text evidence="4">The sequence shown here is derived from an EMBL/GenBank/DDBJ whole genome shotgun (WGS) entry which is preliminary data.</text>
</comment>
<dbReference type="InterPro" id="IPR000253">
    <property type="entry name" value="FHA_dom"/>
</dbReference>
<dbReference type="SMART" id="SM00184">
    <property type="entry name" value="RING"/>
    <property type="match status" value="1"/>
</dbReference>
<evidence type="ECO:0000313" key="5">
    <source>
        <dbReference type="Proteomes" id="UP000023152"/>
    </source>
</evidence>
<evidence type="ECO:0000259" key="3">
    <source>
        <dbReference type="PROSITE" id="PS50089"/>
    </source>
</evidence>
<keyword evidence="5" id="KW-1185">Reference proteome</keyword>
<dbReference type="InterPro" id="IPR008984">
    <property type="entry name" value="SMAD_FHA_dom_sf"/>
</dbReference>
<dbReference type="SUPFAM" id="SSF49879">
    <property type="entry name" value="SMAD/FHA domain"/>
    <property type="match status" value="1"/>
</dbReference>
<dbReference type="PROSITE" id="PS50089">
    <property type="entry name" value="ZF_RING_2"/>
    <property type="match status" value="1"/>
</dbReference>
<gene>
    <name evidence="4" type="ORF">RFI_38470</name>
</gene>
<accession>X6LBV8</accession>
<dbReference type="Pfam" id="PF00498">
    <property type="entry name" value="FHA"/>
    <property type="match status" value="1"/>
</dbReference>
<proteinExistence type="predicted"/>
<dbReference type="PROSITE" id="PS50006">
    <property type="entry name" value="FHA_DOMAIN"/>
    <property type="match status" value="1"/>
</dbReference>
<protein>
    <submittedName>
        <fullName evidence="4">Uncharacterized protein</fullName>
    </submittedName>
</protein>
<reference evidence="4 5" key="1">
    <citation type="journal article" date="2013" name="Curr. Biol.">
        <title>The Genome of the Foraminiferan Reticulomyxa filosa.</title>
        <authorList>
            <person name="Glockner G."/>
            <person name="Hulsmann N."/>
            <person name="Schleicher M."/>
            <person name="Noegel A.A."/>
            <person name="Eichinger L."/>
            <person name="Gallinger C."/>
            <person name="Pawlowski J."/>
            <person name="Sierra R."/>
            <person name="Euteneuer U."/>
            <person name="Pillet L."/>
            <person name="Moustafa A."/>
            <person name="Platzer M."/>
            <person name="Groth M."/>
            <person name="Szafranski K."/>
            <person name="Schliwa M."/>
        </authorList>
    </citation>
    <scope>NUCLEOTIDE SEQUENCE [LARGE SCALE GENOMIC DNA]</scope>
</reference>
<dbReference type="Gene3D" id="3.30.40.10">
    <property type="entry name" value="Zinc/RING finger domain, C3HC4 (zinc finger)"/>
    <property type="match status" value="1"/>
</dbReference>
<sequence>MLLSHRPEKKNKIESVKKDSKNFFTSNRKANGAEKNYLEYIVYNTRNENSWKMRKEKNGNKKKDRVGKELDYCLTYIPGGRQEGQRFCARAISRINFDEKNALTIGRTRINDIVVEDDIHISRIHCYLFKIKQSLVVLDACSLLGTYTLKRSTDSKCLHSFPNERHVLTFGLDETVHIRLGAYCHIILNPKTCVVCQENSRSVRTKCGHSVLCSECFDKLNRSANKQKRCPLCNSTF</sequence>